<dbReference type="SMART" id="SM01343">
    <property type="entry name" value="FATC"/>
    <property type="match status" value="1"/>
</dbReference>
<dbReference type="GO" id="GO:0005634">
    <property type="term" value="C:nucleus"/>
    <property type="evidence" value="ECO:0007669"/>
    <property type="project" value="TreeGrafter"/>
</dbReference>
<evidence type="ECO:0000259" key="5">
    <source>
        <dbReference type="PROSITE" id="PS51190"/>
    </source>
</evidence>
<evidence type="ECO:0000313" key="6">
    <source>
        <dbReference type="Proteomes" id="UP000887572"/>
    </source>
</evidence>
<reference evidence="7" key="1">
    <citation type="submission" date="2022-11" db="UniProtKB">
        <authorList>
            <consortium name="WormBaseParasite"/>
        </authorList>
    </citation>
    <scope>IDENTIFICATION</scope>
</reference>
<organism evidence="6 7">
    <name type="scientific">Globodera rostochiensis</name>
    <name type="common">Golden nematode worm</name>
    <name type="synonym">Heterodera rostochiensis</name>
    <dbReference type="NCBI Taxonomy" id="31243"/>
    <lineage>
        <taxon>Eukaryota</taxon>
        <taxon>Metazoa</taxon>
        <taxon>Ecdysozoa</taxon>
        <taxon>Nematoda</taxon>
        <taxon>Chromadorea</taxon>
        <taxon>Rhabditida</taxon>
        <taxon>Tylenchina</taxon>
        <taxon>Tylenchomorpha</taxon>
        <taxon>Tylenchoidea</taxon>
        <taxon>Heteroderidae</taxon>
        <taxon>Heteroderinae</taxon>
        <taxon>Globodera</taxon>
    </lineage>
</organism>
<feature type="region of interest" description="Disordered" evidence="2">
    <location>
        <begin position="2739"/>
        <end position="2758"/>
    </location>
</feature>
<feature type="domain" description="FAT" evidence="4">
    <location>
        <begin position="2926"/>
        <end position="3553"/>
    </location>
</feature>
<dbReference type="GO" id="GO:0035267">
    <property type="term" value="C:NuA4 histone acetyltransferase complex"/>
    <property type="evidence" value="ECO:0007669"/>
    <property type="project" value="TreeGrafter"/>
</dbReference>
<feature type="domain" description="FATC" evidence="5">
    <location>
        <begin position="4159"/>
        <end position="4191"/>
    </location>
</feature>
<dbReference type="InterPro" id="IPR000403">
    <property type="entry name" value="PI3/4_kinase_cat_dom"/>
</dbReference>
<evidence type="ECO:0000259" key="3">
    <source>
        <dbReference type="PROSITE" id="PS50290"/>
    </source>
</evidence>
<dbReference type="PANTHER" id="PTHR11139">
    <property type="entry name" value="ATAXIA TELANGIECTASIA MUTATED ATM -RELATED"/>
    <property type="match status" value="1"/>
</dbReference>
<sequence>MQHQQQQSMSPARVVFYSGAAVPSPMSPVVAHLYTLIKTLSEAPQDDVKYRALKEISERLEDLVGTPAYASLVDSLIRVFIKLLQETSPQFITENNTLQLRKLMLDLLLRLSANEMMKNYVKVLQQILLRLIYMENEENALIIIKILTDHIKTFRPPFTPDLNTFFAQSKSAFNGMFAHAANEAMFLKRPFITTNKTIEESVAEALKTCYSSATLSYSQQHQAENYTLVPRASQSVKVLAEMSAFLFVLIQAHRQNLIREVVELIPIFVRYVNIAVPHRIREHKLYNRELVEEFHSSQVRALSFVAYTSRQVQMAPIISDNAKALSDGIINLFDGFHGEVVGQRRDLLVAIKYFFQCEARAHFIGIIPTMCDDNALLGRSFTSQDQLRNQAYSFLADILHHVRMNLDQKLLMHIFFIASRNLHDAQLLPYVQTMYGKLMMNLIESVMVQPKEHSKMFREVLCASLDSFVRKAKFVAEFHLPLIVDKHRSHHADAKQQQQQQQGQQQQQQPGPSSATEKCSDRSDTTKAFEACQAFWQDSCQPLALNDCKNMVRFTIQPVKMMVIALKNLGGFDQSGQMFCPRVESDSLHRVVNLLSDFFRYGLKCLDIFIVAANVMSYPKLGATSVRSKEEKDTIEAFVSTYTQLDAPVFEKIIEQHIEFLISRILDNPALQHVCNSFFMHQPTMTCMGNVLVKFLLSKLSELGGVSNEKAALHLKLFKLVFQAVSFAQNSAESENLLKPFLHRIVQDSMRLAVTSRESTNYFLLLRALFRSIGSGTHDLLYQQFLPLLPSILQQLNRLQNGAHRQAVHELFVELCLTIPVRLSSLLPYLPLLMDPLVCALNGSPSLVQQGLRTLELCVDNLQPEYLYEHMMPVRGALMSGLWRTVYASDAQSALSALRILGKFGGSNRKALLDPQTWNCRLPAEAAFTNSPKLAIEWTPKRRKADKPFPEAGDVDATMMDITGDDAQQPPRHFGCKLPLRETVQSAVSILRSQPITDAAQIGTPMGGTSPPSNSNLPIKIQAVELIRNVLLLGIKSAENPTLIRRALSDAVKIVQTVPSFADDDNRPNADAMSAFCCADKFSRDIFVEALTGLFIAVFNTETRTQILPFFKMFTKHLTVMAVLESNPANFQPTPAQQFHCLDSSILIDTIVVTLGDSCKDYCHTAIVALRLMFDTAASLFNGDREKACHLPLFTYIINKVTALCYRHEWFAHHGGCTAMRMIVEQYPRTFVQRHSIAIFDACLATISGLSDELSCGVIESASRVVDLLLEVCFSATPTAAVDGGSNGVGKCLDAQQLLLSAFMTRLVDLFDHSEQILRKECLRIFQSLAVKTKLPAAQLIAHYSGGDLHRTIRYKMHKFASSSVDTKIALIDFFLFFANIDEFPIEFSLKELEIFAQNLLFICRSNGVPIQPKFVGIPTTTNANSNAAGGVPTTDINLAPIEAADEQKVQLIKTTAIDAMVTLYMKTVSKTFVSPRDEGEMFESESGDIDLRGPQYLMDIFEFLIRCLLNDDNEHLREAANRGLTKIVTEQPRPEHSGYIAMKLEQFVEQFRNKKQFISKRFFEKLLFFTAHSTTNISPMELQMIGNDLSLIMQTSASSLKVDDIECVAKALELFHALSHKKSALLREAFVFFANCFFNFSTELQNKWIRSVLPFMNAHSADFADVFLAKEFLIGQNSYRFLMGLIGVSGGAFLLRNSLLKNLNLIKPFISEINTSPNVGAPSFELHLLNFLSVLLDHDEEWDFEDQDESIDELFGTIRSLWCSNSFKRRHSVRNSLLSSTDYSALGDDQPSSSKSVVLDVPTMDCPALCARILLVKLRSVLNSIRKKEGDGGVGEQGQDGWDSPLVRESIDLIYDLITAFDHCYASDFTFLRKFIDDEIIAKSSLPWRRATFTKLIDLLKNEPSAGRSVQLVRFVQYIVSPVFAYAFEMNDVDTVVCAEPSSFHQLDGNIEQQQQRHHQQQQQFGAYDGNIVLLLCHEVIHRLANERSMMSDSLNIVMYLFCSLVVQKCPLHIYDPAKRQHGNRQEQGNLRHFMLFAWPCLQQSFQGDVTEKYAGHFLIANIIDKFSIIKTIILQVLSSLMQSYHHDNRDLVRKSLEILIPALPRRMPDGYFRLQTLFKKIMVEEGRNNAQVVHCLQIIIRHHKVFYNIRHQIAPHILSALHRLFSLQLNFETRRLMLEVCEVVIKWEQDRQTAVEDNNNSNKSAPVNTTTTTTGDDSEGEASGSQQSEEIILESSSPTQQQQQSTAGDMTTDVHKPMDKHFIDSIVTFIFRIATFVDQYSGQSSTSSTSSMEHINRRAVILLRSALKPTVFGDVATLRTTIIEKQLQLPNTEQFGTGNEQAISHQLSQVQVTLDVLTNITHHLMPKMIIDIFRPLQRALVTCISYINSQQILRSTYNVLSKLLEKTKCSPSGLDELDLLNHHVIRVIQDSFGNYAVSANASPPMTTITLLRLMHSAQPSYLETVCLMPFVKLLQRLVREYVVCNPGTVGAVDQAQKLISDLLAICLEMLCTRTKFFSMESQRTIIQIVLIPLIEKGAVDKIVENIIKVSQEIVASEIASSQQQQQQQSLATTLIDYQQPSQGVLVLIKLFSAMEQRLFANAELQRHFMNATINVYEHEQLLGIKLDKLEPAFHWGLASADRELRNKFFVVFEKRFPKDTAQRLLYIIMDVNWQLMDRYDWVAHVVHLLLLSKQHADQRRMELKQCATLNNTLEQIVGTVNMLDKAPHKIDEDGQQMDEAVQDGNSSEKKQRMADEGCLQQQNEDADVTLLEGGIQTKIASLRLCAISADGMPTPTASVGSGEELLLLEAKSFTDQQQPKTTMIDMQIGLLSLANELTTVQLISSLVDILHADTALCRKTFVELFCSLWCTFAQNEREQVELVVGPFLSSAVHLCQRDSPRAVVTSFLEAFVLCSPPIKLEPFMLSYLGSTFNCWHVALAQLERLAMNIRFSIADPVLMNTTEPASEKLEVLECLAKLYQQLNELDQYSALWKRRAYFDKTAKCLTLFQQGEFGRAREMAEKLVAQLGERLSKTLSSDAIGALSTALQAEQRAWEQCWISSCKQLNDWTSLEHFAKSDDSSDAALAMESAWHLHDWNRLKDRVAKVDAIANPQTVVRSSMFQLMLNVTNFRLNKESMERQLIDLYRTMIAEWRRLPPIVSHGHMDILNNSHLLHEISESANLLYTNIPLLTNWSSNSNTGSLNNNHMLNNAIKHMMKTWRNRPLTTVDQNSVWLDLFNWRLQFFSSLLRFYDNSEQQQQQQQQSLAAAASSPPASTTLSVPLHAITQCHLQQARAFRRSNQLDMAQIELNKLNPAALLVHPMDAQQKMDEHVKCLLKLASGDVSSTAKKVKAQDAILEALETIEGTPFNCLKRDQIARLMTNKGILLSRMDKREEAGRAFSAAAQLEQLGEMAIPSSFASVWKHWATFLGNLYLTNHTESSALNTGIQAIACTLEHIWMVGAQKSRTSVAKLFWLLKIASSCPSEKLMNSVDEKLLRYVDTIHPTNWLFWLHEIVADVQQRKGTAMAEILKRVGLMYPQEVFCALRVELGPARVGRLIEQYTERRQLLSLLSSDVASPSTVAVVVGADDGGSEDGTKRQRLFGVLDAILRRHLTQICALNQMMDELDNFSIGPAEATLNRFRQILSDCHFDQFTKIGELTTTPADAQLLKGLIEWLQSPQIVQAAAEGDTNEGKLFNELLGDFDFCTAFSPQQSAAASGVPLHRVASSLRKWVSRICAHLRSTLGKSAKRLADSSTFLAQFNAKMAQINIFDGHLNMGTSPQFNAQIAQFVPHFDEIVRADSVFRLFRVRALNGKIYSYQLERVRYDHSRGHIFQLFCLLNAEFAKRRDTARRFVQFALPHILYIGANCRLLRCCPLAGLSSRHQNANADHSAQNFAVFTDIMSEMLNNNGSGTDYAIEENGTLSLSPLAVIDQYYGRLAEQRYSHKTIHELFNQICGMKSEAGTGGGDQHHHPSSASSLITVQKDLLSRWMGQKYGDATTIWMARKKLAVQIALLGLSEHALFLSSMRPDGLFLDLSTGQLFFTDYKFDLTKKVCETITGKVPFIELDANRPVPFRLTPNISHFLGLSIDGHLIGALTAVARSLNALSLEVWLRPILWDVFAKAAEDDPQLNIVNPVKRAVDTIVGRVKTLSQFDVGMGTSSQQQLLVQHSMLYDNLCRMDPSWHPWHAQNLGMQPPNNSDPGVYTARGLNLNYLIIADVANESTQNKDNDDGGGAEEGPGRLYETFAQAELVTERLKLLEYERVFVPLGDSLKPVTRHYFVLSTNIGEQFHLFTSLCAWLIRLSGADPTMKMPHEFDDPNATVAHILDALKSKDIEIPFSAAKLKTGAGPQCLFVLFHLTGMALERVGFHFEAINATEDELPENDGGQVEADEAELNADQFLDEVEMAEDIDEPGEEIAEDQMAFVGSDGTSAQIGDVPLMEVLRSSAADSAQMDEELKRVTPQLKVTVRANLKDWRMHAEQMLRLERELREQYAELKPFMARTGEEIEQAMERIRMRENHLNDQFSSLLQLYRKRQNELAAITEQYRESSGTLNSQTDTLNTLNEEIEQLKQQIDEQGMQNTSGAPILKIKQALAKLDRDIVVMRVQSATVEQTLWKSQLSDRLNSAVPEYANYSQSVVY</sequence>
<feature type="coiled-coil region" evidence="1">
    <location>
        <begin position="4558"/>
        <end position="4585"/>
    </location>
</feature>
<dbReference type="InterPro" id="IPR016024">
    <property type="entry name" value="ARM-type_fold"/>
</dbReference>
<dbReference type="GO" id="GO:0000124">
    <property type="term" value="C:SAGA complex"/>
    <property type="evidence" value="ECO:0007669"/>
    <property type="project" value="TreeGrafter"/>
</dbReference>
<feature type="region of interest" description="Disordered" evidence="2">
    <location>
        <begin position="2195"/>
        <end position="2257"/>
    </location>
</feature>
<dbReference type="Pfam" id="PF10498">
    <property type="entry name" value="IFT57"/>
    <property type="match status" value="1"/>
</dbReference>
<keyword evidence="1" id="KW-0175">Coiled coil</keyword>
<dbReference type="SUPFAM" id="SSF48371">
    <property type="entry name" value="ARM repeat"/>
    <property type="match status" value="2"/>
</dbReference>
<feature type="compositionally biased region" description="Polar residues" evidence="2">
    <location>
        <begin position="2197"/>
        <end position="2210"/>
    </location>
</feature>
<dbReference type="PROSITE" id="PS51190">
    <property type="entry name" value="FATC"/>
    <property type="match status" value="1"/>
</dbReference>
<evidence type="ECO:0000259" key="4">
    <source>
        <dbReference type="PROSITE" id="PS51189"/>
    </source>
</evidence>
<dbReference type="InterPro" id="IPR019530">
    <property type="entry name" value="Intra-flagellar_transport_57"/>
</dbReference>
<dbReference type="Pfam" id="PF20206">
    <property type="entry name" value="Tra1_ring"/>
    <property type="match status" value="2"/>
</dbReference>
<dbReference type="PROSITE" id="PS50290">
    <property type="entry name" value="PI3_4_KINASE_3"/>
    <property type="match status" value="1"/>
</dbReference>
<feature type="compositionally biased region" description="Low complexity" evidence="2">
    <location>
        <begin position="2223"/>
        <end position="2248"/>
    </location>
</feature>
<proteinExistence type="predicted"/>
<dbReference type="InterPro" id="IPR003152">
    <property type="entry name" value="FATC_dom"/>
</dbReference>
<protein>
    <submittedName>
        <fullName evidence="7">Non-specific serine/threonine protein kinase</fullName>
    </submittedName>
</protein>
<dbReference type="InterPro" id="IPR011009">
    <property type="entry name" value="Kinase-like_dom_sf"/>
</dbReference>
<feature type="compositionally biased region" description="Basic and acidic residues" evidence="2">
    <location>
        <begin position="2748"/>
        <end position="2757"/>
    </location>
</feature>
<feature type="region of interest" description="Disordered" evidence="2">
    <location>
        <begin position="489"/>
        <end position="520"/>
    </location>
</feature>
<dbReference type="PANTHER" id="PTHR11139:SF1">
    <property type="entry name" value="TRANSFORMATION_TRANSCRIPTION DOMAIN-ASSOCIATED PROTEIN"/>
    <property type="match status" value="1"/>
</dbReference>
<dbReference type="SUPFAM" id="SSF56112">
    <property type="entry name" value="Protein kinase-like (PK-like)"/>
    <property type="match status" value="1"/>
</dbReference>
<dbReference type="Proteomes" id="UP000887572">
    <property type="component" value="Unplaced"/>
</dbReference>
<dbReference type="InterPro" id="IPR014009">
    <property type="entry name" value="PIK_FAT"/>
</dbReference>
<dbReference type="InterPro" id="IPR046807">
    <property type="entry name" value="Tra1_central"/>
</dbReference>
<dbReference type="GO" id="GO:0006355">
    <property type="term" value="P:regulation of DNA-templated transcription"/>
    <property type="evidence" value="ECO:0007669"/>
    <property type="project" value="TreeGrafter"/>
</dbReference>
<dbReference type="Pfam" id="PF20175">
    <property type="entry name" value="Tra1_central"/>
    <property type="match status" value="1"/>
</dbReference>
<evidence type="ECO:0000313" key="7">
    <source>
        <dbReference type="WBParaSite" id="Gr19_v10_g16830.t2"/>
    </source>
</evidence>
<evidence type="ECO:0000256" key="2">
    <source>
        <dbReference type="SAM" id="MobiDB-lite"/>
    </source>
</evidence>
<accession>A0A914HG12</accession>
<dbReference type="InterPro" id="IPR046805">
    <property type="entry name" value="Tra1_ring"/>
</dbReference>
<feature type="compositionally biased region" description="Low complexity" evidence="2">
    <location>
        <begin position="496"/>
        <end position="509"/>
    </location>
</feature>
<name>A0A914HG12_GLORO</name>
<evidence type="ECO:0000256" key="1">
    <source>
        <dbReference type="SAM" id="Coils"/>
    </source>
</evidence>
<keyword evidence="6" id="KW-1185">Reference proteome</keyword>
<feature type="domain" description="PI3K/PI4K catalytic" evidence="3">
    <location>
        <begin position="3793"/>
        <end position="4179"/>
    </location>
</feature>
<dbReference type="WBParaSite" id="Gr19_v10_g16830.t2">
    <property type="protein sequence ID" value="Gr19_v10_g16830.t2"/>
    <property type="gene ID" value="Gr19_v10_g16830"/>
</dbReference>
<dbReference type="GO" id="GO:0006281">
    <property type="term" value="P:DNA repair"/>
    <property type="evidence" value="ECO:0007669"/>
    <property type="project" value="TreeGrafter"/>
</dbReference>
<dbReference type="InterPro" id="IPR050517">
    <property type="entry name" value="DDR_Repair_Kinase"/>
</dbReference>
<dbReference type="PROSITE" id="PS51189">
    <property type="entry name" value="FAT"/>
    <property type="match status" value="1"/>
</dbReference>